<dbReference type="CDD" id="cd04190">
    <property type="entry name" value="Chitin_synth_C"/>
    <property type="match status" value="1"/>
</dbReference>
<dbReference type="PANTHER" id="PTHR22914:SF16">
    <property type="entry name" value="CHITIN SYNTHASE 3"/>
    <property type="match status" value="1"/>
</dbReference>
<organism evidence="12 13">
    <name type="scientific">Protomyces lactucae-debilis</name>
    <dbReference type="NCBI Taxonomy" id="2754530"/>
    <lineage>
        <taxon>Eukaryota</taxon>
        <taxon>Fungi</taxon>
        <taxon>Dikarya</taxon>
        <taxon>Ascomycota</taxon>
        <taxon>Taphrinomycotina</taxon>
        <taxon>Taphrinomycetes</taxon>
        <taxon>Taphrinales</taxon>
        <taxon>Protomycetaceae</taxon>
        <taxon>Protomyces</taxon>
    </lineage>
</organism>
<evidence type="ECO:0000313" key="13">
    <source>
        <dbReference type="Proteomes" id="UP000193685"/>
    </source>
</evidence>
<dbReference type="GO" id="GO:0006031">
    <property type="term" value="P:chitin biosynthetic process"/>
    <property type="evidence" value="ECO:0007669"/>
    <property type="project" value="TreeGrafter"/>
</dbReference>
<dbReference type="GeneID" id="63784494"/>
<reference evidence="12 13" key="1">
    <citation type="submission" date="2016-07" db="EMBL/GenBank/DDBJ databases">
        <title>Pervasive Adenine N6-methylation of Active Genes in Fungi.</title>
        <authorList>
            <consortium name="DOE Joint Genome Institute"/>
            <person name="Mondo S.J."/>
            <person name="Dannebaum R.O."/>
            <person name="Kuo R.C."/>
            <person name="Labutti K."/>
            <person name="Haridas S."/>
            <person name="Kuo A."/>
            <person name="Salamov A."/>
            <person name="Ahrendt S.R."/>
            <person name="Lipzen A."/>
            <person name="Sullivan W."/>
            <person name="Andreopoulos W.B."/>
            <person name="Clum A."/>
            <person name="Lindquist E."/>
            <person name="Daum C."/>
            <person name="Ramamoorthy G.K."/>
            <person name="Gryganskyi A."/>
            <person name="Culley D."/>
            <person name="Magnuson J.K."/>
            <person name="James T.Y."/>
            <person name="O'Malley M.A."/>
            <person name="Stajich J.E."/>
            <person name="Spatafora J.W."/>
            <person name="Visel A."/>
            <person name="Grigoriev I.V."/>
        </authorList>
    </citation>
    <scope>NUCLEOTIDE SEQUENCE [LARGE SCALE GENOMIC DNA]</scope>
    <source>
        <strain evidence="12 13">12-1054</strain>
    </source>
</reference>
<feature type="transmembrane region" description="Helical" evidence="10">
    <location>
        <begin position="868"/>
        <end position="892"/>
    </location>
</feature>
<evidence type="ECO:0000256" key="4">
    <source>
        <dbReference type="ARBA" id="ARBA00022676"/>
    </source>
</evidence>
<dbReference type="Pfam" id="PF03142">
    <property type="entry name" value="Chitin_synth_2"/>
    <property type="match status" value="1"/>
</dbReference>
<dbReference type="OMA" id="PERSRMD"/>
<keyword evidence="9" id="KW-0325">Glycoprotein</keyword>
<sequence>MQRSNTLVRPGRRKAKEALLSTPTHVKGVSPAQRWTPWTVYCSILTFCVPDALLSRLGKHTPNERQAWREKVGLLGVITALCAAVGFITFGFSAVVCPADTLPRIKASDIENESSGYLVIHGRAFNLLNSAHPAAQGIPADTNVLYQPVSAAGLDASWLFQNVNRHCTGLITPATGSRILHRGSQLSQYAPCVLRHLNGSAVSGFFGSDSKSIPYPGFNCHTTNNARNAYFGLKVAGEVFYNWHEIANRSRNLLVFRGDVLDLDLLTALDRNQVEYPAAFDEWRNGTRNSQLRGSDTTLQLSSKTDVALAMCLRDIARIGSVEGKTVGCLASQVMLYIALGMILGLVGIKFLLALYFQWVMAPKLGRLPKSREALHERDLAIEAWSDNTQYQTKISSGDDQRSGMYTLDNASSASATNLLRRTSPHRHPIDTRQDEQGASYTICLVTAYSESAAGLRATLDSIACTTHPDKQKLILVICDGLVKGDGEDQTTADLVLELMTRSEDEPEAHSYVAVASGTKRHNRAKVYPGHYKCSDPAGDEYHVVPMLTIVKVGTADEAVNEPSRTGNRGKRDSQVLLMSFLQKVMFDERLSELDYELFCAIREVCGKMPDVFESVLMVDADTVVFPDALTHMLHALKQDPLITGLCGETKISNKMASWVTIIQVFEYAISHHLSKSFESVFGGVTCLPGCFSIYRVKAPAGSQDRWVPILANPDVVEHYSETAVETLHDKNLLLLGEDRYLSSLLLRTFPRRKMIFLPAAVCKTQVPDTFSVLLSQRRRWINSTVHNLFELVIVRDLCGTMCVSMNFVVFIELVGTLVLPAAIGFTVYLLISSIYTRPVPIIPLILLAIILGLPSVLMVLTMKRFSYFLFMLAYLAALPIWNGIFPLYAFLHFDSFSWGETRKVQGETGHGNAHGEKEGEFDSSMIVMKRWRDFQQDKAWQQH</sequence>
<evidence type="ECO:0000259" key="11">
    <source>
        <dbReference type="Pfam" id="PF22997"/>
    </source>
</evidence>
<evidence type="ECO:0000256" key="8">
    <source>
        <dbReference type="ARBA" id="ARBA00023136"/>
    </source>
</evidence>
<dbReference type="OrthoDB" id="370884at2759"/>
<dbReference type="EMBL" id="MCFI01000013">
    <property type="protein sequence ID" value="ORY80352.1"/>
    <property type="molecule type" value="Genomic_DNA"/>
</dbReference>
<keyword evidence="5" id="KW-0808">Transferase</keyword>
<dbReference type="EC" id="2.4.1.16" evidence="2"/>
<dbReference type="InterPro" id="IPR004835">
    <property type="entry name" value="Chitin_synth"/>
</dbReference>
<evidence type="ECO:0000256" key="7">
    <source>
        <dbReference type="ARBA" id="ARBA00022989"/>
    </source>
</evidence>
<evidence type="ECO:0000256" key="6">
    <source>
        <dbReference type="ARBA" id="ARBA00022692"/>
    </source>
</evidence>
<keyword evidence="7 10" id="KW-1133">Transmembrane helix</keyword>
<dbReference type="GO" id="GO:0005886">
    <property type="term" value="C:plasma membrane"/>
    <property type="evidence" value="ECO:0007669"/>
    <property type="project" value="UniProtKB-SubCell"/>
</dbReference>
<evidence type="ECO:0000313" key="12">
    <source>
        <dbReference type="EMBL" id="ORY80352.1"/>
    </source>
</evidence>
<dbReference type="PANTHER" id="PTHR22914">
    <property type="entry name" value="CHITIN SYNTHASE"/>
    <property type="match status" value="1"/>
</dbReference>
<proteinExistence type="predicted"/>
<evidence type="ECO:0000256" key="1">
    <source>
        <dbReference type="ARBA" id="ARBA00004651"/>
    </source>
</evidence>
<keyword evidence="8 10" id="KW-0472">Membrane</keyword>
<evidence type="ECO:0000256" key="3">
    <source>
        <dbReference type="ARBA" id="ARBA00022475"/>
    </source>
</evidence>
<dbReference type="Pfam" id="PF22997">
    <property type="entry name" value="CHS4"/>
    <property type="match status" value="1"/>
</dbReference>
<dbReference type="GO" id="GO:0030428">
    <property type="term" value="C:cell septum"/>
    <property type="evidence" value="ECO:0007669"/>
    <property type="project" value="TreeGrafter"/>
</dbReference>
<accession>A0A1Y2F8W1</accession>
<feature type="domain" description="Chitin synthase 4-like" evidence="11">
    <location>
        <begin position="239"/>
        <end position="321"/>
    </location>
</feature>
<evidence type="ECO:0000256" key="5">
    <source>
        <dbReference type="ARBA" id="ARBA00022679"/>
    </source>
</evidence>
<dbReference type="AlphaFoldDB" id="A0A1Y2F8W1"/>
<keyword evidence="3" id="KW-1003">Cell membrane</keyword>
<feature type="transmembrane region" description="Helical" evidence="10">
    <location>
        <begin position="334"/>
        <end position="357"/>
    </location>
</feature>
<dbReference type="GO" id="GO:0004100">
    <property type="term" value="F:chitin synthase activity"/>
    <property type="evidence" value="ECO:0007669"/>
    <property type="project" value="UniProtKB-EC"/>
</dbReference>
<comment type="subcellular location">
    <subcellularLocation>
        <location evidence="1">Cell membrane</location>
        <topology evidence="1">Multi-pass membrane protein</topology>
    </subcellularLocation>
</comment>
<keyword evidence="13" id="KW-1185">Reference proteome</keyword>
<evidence type="ECO:0000256" key="9">
    <source>
        <dbReference type="ARBA" id="ARBA00023180"/>
    </source>
</evidence>
<keyword evidence="6 10" id="KW-0812">Transmembrane</keyword>
<dbReference type="RefSeq" id="XP_040724240.1">
    <property type="nucleotide sequence ID" value="XM_040867895.1"/>
</dbReference>
<dbReference type="Proteomes" id="UP000193685">
    <property type="component" value="Unassembled WGS sequence"/>
</dbReference>
<dbReference type="STRING" id="56484.A0A1Y2F8W1"/>
<dbReference type="InterPro" id="IPR054295">
    <property type="entry name" value="CHS4-like_dom"/>
</dbReference>
<feature type="transmembrane region" description="Helical" evidence="10">
    <location>
        <begin position="74"/>
        <end position="96"/>
    </location>
</feature>
<keyword evidence="4" id="KW-0328">Glycosyltransferase</keyword>
<evidence type="ECO:0000256" key="10">
    <source>
        <dbReference type="SAM" id="Phobius"/>
    </source>
</evidence>
<name>A0A1Y2F8W1_PROLT</name>
<evidence type="ECO:0000256" key="2">
    <source>
        <dbReference type="ARBA" id="ARBA00012543"/>
    </source>
</evidence>
<protein>
    <recommendedName>
        <fullName evidence="2">chitin synthase</fullName>
        <ecNumber evidence="2">2.4.1.16</ecNumber>
    </recommendedName>
</protein>
<feature type="transmembrane region" description="Helical" evidence="10">
    <location>
        <begin position="808"/>
        <end position="836"/>
    </location>
</feature>
<feature type="transmembrane region" description="Helical" evidence="10">
    <location>
        <begin position="842"/>
        <end position="861"/>
    </location>
</feature>
<dbReference type="InterPro" id="IPR029044">
    <property type="entry name" value="Nucleotide-diphossugar_trans"/>
</dbReference>
<comment type="caution">
    <text evidence="12">The sequence shown here is derived from an EMBL/GenBank/DDBJ whole genome shotgun (WGS) entry which is preliminary data.</text>
</comment>
<dbReference type="SUPFAM" id="SSF53448">
    <property type="entry name" value="Nucleotide-diphospho-sugar transferases"/>
    <property type="match status" value="1"/>
</dbReference>
<gene>
    <name evidence="12" type="ORF">BCR37DRAFT_349067</name>
</gene>